<feature type="compositionally biased region" description="Polar residues" evidence="1">
    <location>
        <begin position="130"/>
        <end position="143"/>
    </location>
</feature>
<dbReference type="OrthoDB" id="5427664at2759"/>
<dbReference type="RefSeq" id="XP_033686499.1">
    <property type="nucleotide sequence ID" value="XM_033833168.1"/>
</dbReference>
<feature type="transmembrane region" description="Helical" evidence="2">
    <location>
        <begin position="374"/>
        <end position="402"/>
    </location>
</feature>
<keyword evidence="4" id="KW-1185">Reference proteome</keyword>
<dbReference type="EMBL" id="ML987193">
    <property type="protein sequence ID" value="KAF2251495.1"/>
    <property type="molecule type" value="Genomic_DNA"/>
</dbReference>
<proteinExistence type="predicted"/>
<dbReference type="InterPro" id="IPR053018">
    <property type="entry name" value="Elsinochrome_Biosynth-Asso"/>
</dbReference>
<feature type="transmembrane region" description="Helical" evidence="2">
    <location>
        <begin position="445"/>
        <end position="464"/>
    </location>
</feature>
<keyword evidence="2" id="KW-0472">Membrane</keyword>
<evidence type="ECO:0000313" key="3">
    <source>
        <dbReference type="EMBL" id="KAF2251495.1"/>
    </source>
</evidence>
<name>A0A6A6ILK2_9PLEO</name>
<feature type="region of interest" description="Disordered" evidence="1">
    <location>
        <begin position="117"/>
        <end position="145"/>
    </location>
</feature>
<evidence type="ECO:0000256" key="2">
    <source>
        <dbReference type="SAM" id="Phobius"/>
    </source>
</evidence>
<dbReference type="PANTHER" id="PTHR37577">
    <property type="entry name" value="INTEGRAL MEMBRANE PROTEIN"/>
    <property type="match status" value="1"/>
</dbReference>
<dbReference type="PANTHER" id="PTHR37577:SF1">
    <property type="entry name" value="INTEGRAL MEMBRANE PROTEIN"/>
    <property type="match status" value="1"/>
</dbReference>
<evidence type="ECO:0000256" key="1">
    <source>
        <dbReference type="SAM" id="MobiDB-lite"/>
    </source>
</evidence>
<accession>A0A6A6ILK2</accession>
<keyword evidence="2" id="KW-0812">Transmembrane</keyword>
<feature type="transmembrane region" description="Helical" evidence="2">
    <location>
        <begin position="262"/>
        <end position="280"/>
    </location>
</feature>
<sequence>MWEVTNNLTFANENFPYWCRFNATRLYFNVTDLDFCICNATIAADSDIAGVGVMTSIAGMALCTIVVALIPAYYDITVAQKARFRSLLWPCEDDANTLSMDSIARRDCIQELEANVNHQSQNERADRESSNIQESAGESNVDQEQPRHLALAETLLGNLCDLQLFTATAIVTAAFAQGANLSFYHQSFVLNYWWLTLNSFWASRQDEHWSSTQAQSQQKSTTTQGLETDEKRTVAGNIKALASRTDMLLRGDERFRSWFRRLLVFCCTAEFIVFAGLAIWKQDYGEWDALGPGRCYISHDKSTWQSDWFWLAGVCIYALIRLVILVSKTKIMLEAYSENLQDTEDWLFRKCIGRWVDFRAQIQRRGEIRHWGRGAAAAFCCFLVLALTTLIFSALIQFAAIWSFGDGFYALEVAFYIGMWAWSFYDIVDLKISNQHLLTEPETAWGFGQVLAVVLMGMIVFNLIDAFHGTKKTKAKVLGGR</sequence>
<feature type="transmembrane region" description="Helical" evidence="2">
    <location>
        <begin position="308"/>
        <end position="326"/>
    </location>
</feature>
<feature type="transmembrane region" description="Helical" evidence="2">
    <location>
        <begin position="53"/>
        <end position="74"/>
    </location>
</feature>
<organism evidence="3 4">
    <name type="scientific">Trematosphaeria pertusa</name>
    <dbReference type="NCBI Taxonomy" id="390896"/>
    <lineage>
        <taxon>Eukaryota</taxon>
        <taxon>Fungi</taxon>
        <taxon>Dikarya</taxon>
        <taxon>Ascomycota</taxon>
        <taxon>Pezizomycotina</taxon>
        <taxon>Dothideomycetes</taxon>
        <taxon>Pleosporomycetidae</taxon>
        <taxon>Pleosporales</taxon>
        <taxon>Massarineae</taxon>
        <taxon>Trematosphaeriaceae</taxon>
        <taxon>Trematosphaeria</taxon>
    </lineage>
</organism>
<keyword evidence="2" id="KW-1133">Transmembrane helix</keyword>
<dbReference type="AlphaFoldDB" id="A0A6A6ILK2"/>
<evidence type="ECO:0000313" key="4">
    <source>
        <dbReference type="Proteomes" id="UP000800094"/>
    </source>
</evidence>
<dbReference type="GeneID" id="54586498"/>
<gene>
    <name evidence="3" type="ORF">BU26DRAFT_563433</name>
</gene>
<reference evidence="3" key="1">
    <citation type="journal article" date="2020" name="Stud. Mycol.">
        <title>101 Dothideomycetes genomes: a test case for predicting lifestyles and emergence of pathogens.</title>
        <authorList>
            <person name="Haridas S."/>
            <person name="Albert R."/>
            <person name="Binder M."/>
            <person name="Bloem J."/>
            <person name="Labutti K."/>
            <person name="Salamov A."/>
            <person name="Andreopoulos B."/>
            <person name="Baker S."/>
            <person name="Barry K."/>
            <person name="Bills G."/>
            <person name="Bluhm B."/>
            <person name="Cannon C."/>
            <person name="Castanera R."/>
            <person name="Culley D."/>
            <person name="Daum C."/>
            <person name="Ezra D."/>
            <person name="Gonzalez J."/>
            <person name="Henrissat B."/>
            <person name="Kuo A."/>
            <person name="Liang C."/>
            <person name="Lipzen A."/>
            <person name="Lutzoni F."/>
            <person name="Magnuson J."/>
            <person name="Mondo S."/>
            <person name="Nolan M."/>
            <person name="Ohm R."/>
            <person name="Pangilinan J."/>
            <person name="Park H.-J."/>
            <person name="Ramirez L."/>
            <person name="Alfaro M."/>
            <person name="Sun H."/>
            <person name="Tritt A."/>
            <person name="Yoshinaga Y."/>
            <person name="Zwiers L.-H."/>
            <person name="Turgeon B."/>
            <person name="Goodwin S."/>
            <person name="Spatafora J."/>
            <person name="Crous P."/>
            <person name="Grigoriev I."/>
        </authorList>
    </citation>
    <scope>NUCLEOTIDE SEQUENCE</scope>
    <source>
        <strain evidence="3">CBS 122368</strain>
    </source>
</reference>
<protein>
    <submittedName>
        <fullName evidence="3">Uncharacterized protein</fullName>
    </submittedName>
</protein>
<dbReference type="Proteomes" id="UP000800094">
    <property type="component" value="Unassembled WGS sequence"/>
</dbReference>